<name>A0ABD5XVD5_9EURY</name>
<keyword evidence="1" id="KW-0808">Transferase</keyword>
<evidence type="ECO:0000256" key="1">
    <source>
        <dbReference type="ARBA" id="ARBA00022679"/>
    </source>
</evidence>
<comment type="caution">
    <text evidence="4">The sequence shown here is derived from an EMBL/GenBank/DDBJ whole genome shotgun (WGS) entry which is preliminary data.</text>
</comment>
<feature type="domain" description="Mannose-1-phosphate guanyltransferase C-terminal" evidence="3">
    <location>
        <begin position="3"/>
        <end position="111"/>
    </location>
</feature>
<dbReference type="Proteomes" id="UP001596368">
    <property type="component" value="Unassembled WGS sequence"/>
</dbReference>
<evidence type="ECO:0000313" key="4">
    <source>
        <dbReference type="EMBL" id="MFC7137856.1"/>
    </source>
</evidence>
<dbReference type="EMBL" id="JBHSZG010000008">
    <property type="protein sequence ID" value="MFC7137856.1"/>
    <property type="molecule type" value="Genomic_DNA"/>
</dbReference>
<evidence type="ECO:0000313" key="5">
    <source>
        <dbReference type="Proteomes" id="UP001596368"/>
    </source>
</evidence>
<organism evidence="4 5">
    <name type="scientific">Halobaculum litoreum</name>
    <dbReference type="NCBI Taxonomy" id="3031998"/>
    <lineage>
        <taxon>Archaea</taxon>
        <taxon>Methanobacteriati</taxon>
        <taxon>Methanobacteriota</taxon>
        <taxon>Stenosarchaea group</taxon>
        <taxon>Halobacteria</taxon>
        <taxon>Halobacteriales</taxon>
        <taxon>Haloferacaceae</taxon>
        <taxon>Halobaculum</taxon>
    </lineage>
</organism>
<reference evidence="4 5" key="1">
    <citation type="journal article" date="2019" name="Int. J. Syst. Evol. Microbiol.">
        <title>The Global Catalogue of Microorganisms (GCM) 10K type strain sequencing project: providing services to taxonomists for standard genome sequencing and annotation.</title>
        <authorList>
            <consortium name="The Broad Institute Genomics Platform"/>
            <consortium name="The Broad Institute Genome Sequencing Center for Infectious Disease"/>
            <person name="Wu L."/>
            <person name="Ma J."/>
        </authorList>
    </citation>
    <scope>NUCLEOTIDE SEQUENCE [LARGE SCALE GENOMIC DNA]</scope>
    <source>
        <strain evidence="4 5">DT92</strain>
    </source>
</reference>
<evidence type="ECO:0000259" key="3">
    <source>
        <dbReference type="Pfam" id="PF25087"/>
    </source>
</evidence>
<dbReference type="Pfam" id="PF25087">
    <property type="entry name" value="GMPPB_C"/>
    <property type="match status" value="1"/>
</dbReference>
<dbReference type="Gene3D" id="2.160.10.10">
    <property type="entry name" value="Hexapeptide repeat proteins"/>
    <property type="match status" value="1"/>
</dbReference>
<accession>A0ABD5XVD5</accession>
<gene>
    <name evidence="4" type="ORF">ACFQRB_18255</name>
</gene>
<dbReference type="PANTHER" id="PTHR43584">
    <property type="entry name" value="NUCLEOTIDYL TRANSFERASE"/>
    <property type="match status" value="1"/>
</dbReference>
<dbReference type="PANTHER" id="PTHR43584:SF8">
    <property type="entry name" value="N-ACETYLMURAMATE ALPHA-1-PHOSPHATE URIDYLYLTRANSFERASE"/>
    <property type="match status" value="1"/>
</dbReference>
<dbReference type="GO" id="GO:0016746">
    <property type="term" value="F:acyltransferase activity"/>
    <property type="evidence" value="ECO:0007669"/>
    <property type="project" value="UniProtKB-KW"/>
</dbReference>
<evidence type="ECO:0000256" key="2">
    <source>
        <dbReference type="ARBA" id="ARBA00023315"/>
    </source>
</evidence>
<dbReference type="SUPFAM" id="SSF51161">
    <property type="entry name" value="Trimeric LpxA-like enzymes"/>
    <property type="match status" value="1"/>
</dbReference>
<keyword evidence="5" id="KW-1185">Reference proteome</keyword>
<dbReference type="InterPro" id="IPR050065">
    <property type="entry name" value="GlmU-like"/>
</dbReference>
<keyword evidence="2" id="KW-0012">Acyltransferase</keyword>
<protein>
    <recommendedName>
        <fullName evidence="3">Mannose-1-phosphate guanyltransferase C-terminal domain-containing protein</fullName>
    </recommendedName>
</protein>
<sequence length="134" mass="13553">MAAGATLGPNCFVRANSFISDDTKIGAAVEIKNSVVARGAQVPHLTYVGDSVVGPRANVGAGTVVANLRHDDAPVTLSYDGGRLSTGRRKFGVVIGEGAKLGIGTRLNVGTVVDPGATTAPGEVVRRDVRADGG</sequence>
<dbReference type="InterPro" id="IPR056729">
    <property type="entry name" value="GMPPB_C"/>
</dbReference>
<proteinExistence type="predicted"/>
<dbReference type="GO" id="GO:0016779">
    <property type="term" value="F:nucleotidyltransferase activity"/>
    <property type="evidence" value="ECO:0007669"/>
    <property type="project" value="UniProtKB-ARBA"/>
</dbReference>
<dbReference type="InterPro" id="IPR011004">
    <property type="entry name" value="Trimer_LpxA-like_sf"/>
</dbReference>
<dbReference type="AlphaFoldDB" id="A0ABD5XVD5"/>